<sequence>MTEHTHATHPEIVKRLKRAEGHLRSVIAMIDGGRPCIDIAQQLHAVEKAITQAKRTLIQDHLDHCLEETVGALPRDQRQAIDEFKTITKYL</sequence>
<evidence type="ECO:0000256" key="1">
    <source>
        <dbReference type="ARBA" id="ARBA00005260"/>
    </source>
</evidence>
<dbReference type="RefSeq" id="WP_200991900.1">
    <property type="nucleotide sequence ID" value="NZ_MK318989.1"/>
</dbReference>
<dbReference type="PANTHER" id="PTHR33677">
    <property type="entry name" value="TRANSCRIPTIONAL REPRESSOR FRMR-RELATED"/>
    <property type="match status" value="1"/>
</dbReference>
<geneLocation type="plasmid" evidence="2">
    <name>pC6.5d</name>
</geneLocation>
<name>A0A7S4ZUU7_RHIRH</name>
<dbReference type="GO" id="GO:0003677">
    <property type="term" value="F:DNA binding"/>
    <property type="evidence" value="ECO:0007669"/>
    <property type="project" value="InterPro"/>
</dbReference>
<reference evidence="2" key="1">
    <citation type="submission" date="2018-12" db="EMBL/GenBank/DDBJ databases">
        <title>Three Rhizobium rhizogenes strains isolated from the same crown gall tumor carry diverse plasmids.</title>
        <authorList>
            <person name="Pulawska J."/>
            <person name="Kuzmanovic N."/>
        </authorList>
    </citation>
    <scope>NUCLEOTIDE SEQUENCE</scope>
    <source>
        <strain evidence="2">C6.5</strain>
        <plasmid evidence="2">pC6.5d</plasmid>
    </source>
</reference>
<accession>A0A7S4ZUU7</accession>
<keyword evidence="2" id="KW-0614">Plasmid</keyword>
<protein>
    <submittedName>
        <fullName evidence="2">Metal-sensitive transcriptional repressor family protein</fullName>
    </submittedName>
</protein>
<evidence type="ECO:0000313" key="2">
    <source>
        <dbReference type="EMBL" id="QCL10590.1"/>
    </source>
</evidence>
<comment type="similarity">
    <text evidence="1">Belongs to the FrmR/RcnR family.</text>
</comment>
<organism evidence="2">
    <name type="scientific">Rhizobium rhizogenes</name>
    <name type="common">Agrobacterium rhizogenes</name>
    <dbReference type="NCBI Taxonomy" id="359"/>
    <lineage>
        <taxon>Bacteria</taxon>
        <taxon>Pseudomonadati</taxon>
        <taxon>Pseudomonadota</taxon>
        <taxon>Alphaproteobacteria</taxon>
        <taxon>Hyphomicrobiales</taxon>
        <taxon>Rhizobiaceae</taxon>
        <taxon>Rhizobium/Agrobacterium group</taxon>
        <taxon>Rhizobium</taxon>
    </lineage>
</organism>
<gene>
    <name evidence="2" type="ORF">pC6.5d_697</name>
</gene>
<dbReference type="Pfam" id="PF02583">
    <property type="entry name" value="Trns_repr_metal"/>
    <property type="match status" value="1"/>
</dbReference>
<dbReference type="GO" id="GO:0045892">
    <property type="term" value="P:negative regulation of DNA-templated transcription"/>
    <property type="evidence" value="ECO:0007669"/>
    <property type="project" value="UniProtKB-ARBA"/>
</dbReference>
<dbReference type="InterPro" id="IPR038390">
    <property type="entry name" value="Metal_Tscrpt_repr_sf"/>
</dbReference>
<dbReference type="Gene3D" id="1.20.58.1000">
    <property type="entry name" value="Metal-sensitive repressor, helix protomer"/>
    <property type="match status" value="1"/>
</dbReference>
<dbReference type="InterPro" id="IPR003735">
    <property type="entry name" value="Metal_Tscrpt_repr"/>
</dbReference>
<dbReference type="GO" id="GO:0046872">
    <property type="term" value="F:metal ion binding"/>
    <property type="evidence" value="ECO:0007669"/>
    <property type="project" value="InterPro"/>
</dbReference>
<dbReference type="EMBL" id="MK318989">
    <property type="protein sequence ID" value="QCL10590.1"/>
    <property type="molecule type" value="Genomic_DNA"/>
</dbReference>
<proteinExistence type="inferred from homology"/>
<dbReference type="CDD" id="cd10154">
    <property type="entry name" value="NreA-like_DUF156"/>
    <property type="match status" value="1"/>
</dbReference>
<dbReference type="AlphaFoldDB" id="A0A7S4ZUU7"/>